<feature type="binding site" evidence="9">
    <location>
        <position position="237"/>
    </location>
    <ligand>
        <name>L-histidine</name>
        <dbReference type="ChEBI" id="CHEBI:57595"/>
    </ligand>
</feature>
<evidence type="ECO:0000256" key="3">
    <source>
        <dbReference type="ARBA" id="ARBA00022741"/>
    </source>
</evidence>
<evidence type="ECO:0000256" key="1">
    <source>
        <dbReference type="ARBA" id="ARBA00008226"/>
    </source>
</evidence>
<dbReference type="InterPro" id="IPR015807">
    <property type="entry name" value="His-tRNA-ligase"/>
</dbReference>
<keyword evidence="5 8" id="KW-0648">Protein biosynthesis</keyword>
<feature type="domain" description="Aminoacyl-transfer RNA synthetases class-II family profile" evidence="10">
    <location>
        <begin position="28"/>
        <end position="295"/>
    </location>
</feature>
<dbReference type="Pfam" id="PF13393">
    <property type="entry name" value="tRNA-synt_His"/>
    <property type="match status" value="2"/>
</dbReference>
<dbReference type="InterPro" id="IPR006195">
    <property type="entry name" value="aa-tRNA-synth_II"/>
</dbReference>
<keyword evidence="6 8" id="KW-0030">Aminoacyl-tRNA synthetase</keyword>
<dbReference type="PROSITE" id="PS50862">
    <property type="entry name" value="AA_TRNA_LIGASE_II"/>
    <property type="match status" value="1"/>
</dbReference>
<evidence type="ECO:0000256" key="8">
    <source>
        <dbReference type="HAMAP-Rule" id="MF_00127"/>
    </source>
</evidence>
<dbReference type="CDD" id="cd00859">
    <property type="entry name" value="HisRS_anticodon"/>
    <property type="match status" value="1"/>
</dbReference>
<evidence type="ECO:0000256" key="5">
    <source>
        <dbReference type="ARBA" id="ARBA00022917"/>
    </source>
</evidence>
<feature type="binding site" evidence="9">
    <location>
        <begin position="241"/>
        <end position="242"/>
    </location>
    <ligand>
        <name>L-histidine</name>
        <dbReference type="ChEBI" id="CHEBI:57595"/>
    </ligand>
</feature>
<dbReference type="InterPro" id="IPR036621">
    <property type="entry name" value="Anticodon-bd_dom_sf"/>
</dbReference>
<gene>
    <name evidence="8" type="primary">hisS</name>
    <name evidence="11" type="ORF">A2363_03510</name>
</gene>
<feature type="binding site" evidence="9">
    <location>
        <position position="122"/>
    </location>
    <ligand>
        <name>L-histidine</name>
        <dbReference type="ChEBI" id="CHEBI:57595"/>
    </ligand>
</feature>
<dbReference type="Gene3D" id="3.40.50.800">
    <property type="entry name" value="Anticodon-binding domain"/>
    <property type="match status" value="1"/>
</dbReference>
<dbReference type="PIRSF" id="PIRSF001549">
    <property type="entry name" value="His-tRNA_synth"/>
    <property type="match status" value="1"/>
</dbReference>
<dbReference type="InterPro" id="IPR033656">
    <property type="entry name" value="HisRS_anticodon"/>
</dbReference>
<comment type="subunit">
    <text evidence="8">Homodimer.</text>
</comment>
<dbReference type="STRING" id="1798401.A2363_03510"/>
<dbReference type="InterPro" id="IPR004154">
    <property type="entry name" value="Anticodon-bd"/>
</dbReference>
<reference evidence="11 12" key="1">
    <citation type="journal article" date="2016" name="Nat. Commun.">
        <title>Thousands of microbial genomes shed light on interconnected biogeochemical processes in an aquifer system.</title>
        <authorList>
            <person name="Anantharaman K."/>
            <person name="Brown C.T."/>
            <person name="Hug L.A."/>
            <person name="Sharon I."/>
            <person name="Castelle C.J."/>
            <person name="Probst A.J."/>
            <person name="Thomas B.C."/>
            <person name="Singh A."/>
            <person name="Wilkins M.J."/>
            <person name="Karaoz U."/>
            <person name="Brodie E.L."/>
            <person name="Williams K.H."/>
            <person name="Hubbard S.S."/>
            <person name="Banfield J.F."/>
        </authorList>
    </citation>
    <scope>NUCLEOTIDE SEQUENCE [LARGE SCALE GENOMIC DNA]</scope>
</reference>
<feature type="binding site" evidence="9">
    <location>
        <position position="108"/>
    </location>
    <ligand>
        <name>L-histidine</name>
        <dbReference type="ChEBI" id="CHEBI:57595"/>
    </ligand>
</feature>
<sequence length="398" mass="44768">MINAQTLKGFRDFLPGDAIKRQFVVGKIKETFERFGFDPLETPALEYAETLLGKYGDEADKLLYLFEDNGKRKVGMRYDQTVPLSRVVAQYPEIPKPFKRYQIQPVWRAENTQKGRFREFLQCDIDTIGTDSPLADAEIIDCTLASCKSLGITGLTMLVNDRTLFDALKLTKKEIISIDKLAKIGKDAVFKELPRPELFDQLRQAKPTERLWKIFETLKRMGYREEVDFRFDPTLARGLDYYTSTIFELKTDAYPAGSLAGGGRYDKLIGQFSGTSQAAVGIAFGFDRIIEALTEMKLLPQTSTATSVLVTIFSSELVGAGLTITSALRSGGINTDIYMDENVKLDKQLKYADRKGIPYVIIQGPDEAARNVVKLKNMQTKEQEELTVDNVIAKLQAN</sequence>
<dbReference type="InterPro" id="IPR004516">
    <property type="entry name" value="HisRS/HisZ"/>
</dbReference>
<feature type="binding site" evidence="9">
    <location>
        <begin position="79"/>
        <end position="81"/>
    </location>
    <ligand>
        <name>L-histidine</name>
        <dbReference type="ChEBI" id="CHEBI:57595"/>
    </ligand>
</feature>
<dbReference type="Gene3D" id="3.30.930.10">
    <property type="entry name" value="Bira Bifunctional Protein, Domain 2"/>
    <property type="match status" value="1"/>
</dbReference>
<evidence type="ECO:0000313" key="12">
    <source>
        <dbReference type="Proteomes" id="UP000176186"/>
    </source>
</evidence>
<dbReference type="InterPro" id="IPR041715">
    <property type="entry name" value="HisRS-like_core"/>
</dbReference>
<comment type="subcellular location">
    <subcellularLocation>
        <location evidence="8">Cytoplasm</location>
    </subcellularLocation>
</comment>
<feature type="binding site" evidence="9">
    <location>
        <position position="126"/>
    </location>
    <ligand>
        <name>L-histidine</name>
        <dbReference type="ChEBI" id="CHEBI:57595"/>
    </ligand>
</feature>
<organism evidence="11 12">
    <name type="scientific">Candidatus Gottesmanbacteria bacterium RIFOXYB1_FULL_47_11</name>
    <dbReference type="NCBI Taxonomy" id="1798401"/>
    <lineage>
        <taxon>Bacteria</taxon>
        <taxon>Candidatus Gottesmaniibacteriota</taxon>
    </lineage>
</organism>
<name>A0A1F6BFP9_9BACT</name>
<dbReference type="EC" id="6.1.1.21" evidence="8"/>
<dbReference type="CDD" id="cd00773">
    <property type="entry name" value="HisRS-like_core"/>
    <property type="match status" value="1"/>
</dbReference>
<evidence type="ECO:0000256" key="7">
    <source>
        <dbReference type="ARBA" id="ARBA00047639"/>
    </source>
</evidence>
<dbReference type="EMBL" id="MFKE01000005">
    <property type="protein sequence ID" value="OGG35765.1"/>
    <property type="molecule type" value="Genomic_DNA"/>
</dbReference>
<dbReference type="PANTHER" id="PTHR11476:SF7">
    <property type="entry name" value="HISTIDINE--TRNA LIGASE"/>
    <property type="match status" value="1"/>
</dbReference>
<comment type="caution">
    <text evidence="11">The sequence shown here is derived from an EMBL/GenBank/DDBJ whole genome shotgun (WGS) entry which is preliminary data.</text>
</comment>
<dbReference type="HAMAP" id="MF_00127">
    <property type="entry name" value="His_tRNA_synth"/>
    <property type="match status" value="1"/>
</dbReference>
<dbReference type="SUPFAM" id="SSF55681">
    <property type="entry name" value="Class II aaRS and biotin synthetases"/>
    <property type="match status" value="1"/>
</dbReference>
<keyword evidence="4 8" id="KW-0067">ATP-binding</keyword>
<dbReference type="Pfam" id="PF03129">
    <property type="entry name" value="HGTP_anticodon"/>
    <property type="match status" value="1"/>
</dbReference>
<dbReference type="InterPro" id="IPR045864">
    <property type="entry name" value="aa-tRNA-synth_II/BPL/LPL"/>
</dbReference>
<evidence type="ECO:0000256" key="6">
    <source>
        <dbReference type="ARBA" id="ARBA00023146"/>
    </source>
</evidence>
<dbReference type="GO" id="GO:0004821">
    <property type="term" value="F:histidine-tRNA ligase activity"/>
    <property type="evidence" value="ECO:0007669"/>
    <property type="project" value="UniProtKB-UniRule"/>
</dbReference>
<dbReference type="Proteomes" id="UP000176186">
    <property type="component" value="Unassembled WGS sequence"/>
</dbReference>
<dbReference type="AlphaFoldDB" id="A0A1F6BFP9"/>
<dbReference type="PANTHER" id="PTHR11476">
    <property type="entry name" value="HISTIDYL-TRNA SYNTHETASE"/>
    <property type="match status" value="1"/>
</dbReference>
<protein>
    <recommendedName>
        <fullName evidence="8">Histidine--tRNA ligase</fullName>
        <ecNumber evidence="8">6.1.1.21</ecNumber>
    </recommendedName>
    <alternativeName>
        <fullName evidence="8">Histidyl-tRNA synthetase</fullName>
        <shortName evidence="8">HisRS</shortName>
    </alternativeName>
</protein>
<keyword evidence="8" id="KW-0963">Cytoplasm</keyword>
<comment type="similarity">
    <text evidence="1 8">Belongs to the class-II aminoacyl-tRNA synthetase family.</text>
</comment>
<comment type="catalytic activity">
    <reaction evidence="7 8">
        <text>tRNA(His) + L-histidine + ATP = L-histidyl-tRNA(His) + AMP + diphosphate + H(+)</text>
        <dbReference type="Rhea" id="RHEA:17313"/>
        <dbReference type="Rhea" id="RHEA-COMP:9665"/>
        <dbReference type="Rhea" id="RHEA-COMP:9689"/>
        <dbReference type="ChEBI" id="CHEBI:15378"/>
        <dbReference type="ChEBI" id="CHEBI:30616"/>
        <dbReference type="ChEBI" id="CHEBI:33019"/>
        <dbReference type="ChEBI" id="CHEBI:57595"/>
        <dbReference type="ChEBI" id="CHEBI:78442"/>
        <dbReference type="ChEBI" id="CHEBI:78527"/>
        <dbReference type="ChEBI" id="CHEBI:456215"/>
        <dbReference type="EC" id="6.1.1.21"/>
    </reaction>
</comment>
<dbReference type="GO" id="GO:0006427">
    <property type="term" value="P:histidyl-tRNA aminoacylation"/>
    <property type="evidence" value="ECO:0007669"/>
    <property type="project" value="UniProtKB-UniRule"/>
</dbReference>
<accession>A0A1F6BFP9</accession>
<evidence type="ECO:0000256" key="2">
    <source>
        <dbReference type="ARBA" id="ARBA00022598"/>
    </source>
</evidence>
<evidence type="ECO:0000256" key="9">
    <source>
        <dbReference type="PIRSR" id="PIRSR001549-1"/>
    </source>
</evidence>
<keyword evidence="2 8" id="KW-0436">Ligase</keyword>
<keyword evidence="3 8" id="KW-0547">Nucleotide-binding</keyword>
<evidence type="ECO:0000313" key="11">
    <source>
        <dbReference type="EMBL" id="OGG35765.1"/>
    </source>
</evidence>
<evidence type="ECO:0000259" key="10">
    <source>
        <dbReference type="PROSITE" id="PS50862"/>
    </source>
</evidence>
<dbReference type="GO" id="GO:0005524">
    <property type="term" value="F:ATP binding"/>
    <property type="evidence" value="ECO:0007669"/>
    <property type="project" value="UniProtKB-UniRule"/>
</dbReference>
<dbReference type="GO" id="GO:0005737">
    <property type="term" value="C:cytoplasm"/>
    <property type="evidence" value="ECO:0007669"/>
    <property type="project" value="UniProtKB-SubCell"/>
</dbReference>
<dbReference type="SUPFAM" id="SSF52954">
    <property type="entry name" value="Class II aaRS ABD-related"/>
    <property type="match status" value="1"/>
</dbReference>
<evidence type="ECO:0000256" key="4">
    <source>
        <dbReference type="ARBA" id="ARBA00022840"/>
    </source>
</evidence>
<proteinExistence type="inferred from homology"/>